<dbReference type="OrthoDB" id="5511415at2"/>
<evidence type="ECO:0000259" key="1">
    <source>
        <dbReference type="PROSITE" id="PS50995"/>
    </source>
</evidence>
<dbReference type="Proteomes" id="UP000268094">
    <property type="component" value="Unassembled WGS sequence"/>
</dbReference>
<feature type="domain" description="HTH marR-type" evidence="1">
    <location>
        <begin position="11"/>
        <end position="146"/>
    </location>
</feature>
<accession>A0A3A8J2P3</accession>
<gene>
    <name evidence="2" type="ORF">D7V88_13060</name>
</gene>
<dbReference type="GO" id="GO:0003700">
    <property type="term" value="F:DNA-binding transcription factor activity"/>
    <property type="evidence" value="ECO:0007669"/>
    <property type="project" value="InterPro"/>
</dbReference>
<dbReference type="Pfam" id="PF12802">
    <property type="entry name" value="MarR_2"/>
    <property type="match status" value="1"/>
</dbReference>
<dbReference type="EMBL" id="RAVZ01000070">
    <property type="protein sequence ID" value="RKG89238.1"/>
    <property type="molecule type" value="Genomic_DNA"/>
</dbReference>
<comment type="caution">
    <text evidence="2">The sequence shown here is derived from an EMBL/GenBank/DDBJ whole genome shotgun (WGS) entry which is preliminary data.</text>
</comment>
<reference evidence="3" key="1">
    <citation type="submission" date="2018-09" db="EMBL/GenBank/DDBJ databases">
        <authorList>
            <person name="Livingstone P.G."/>
            <person name="Whitworth D.E."/>
        </authorList>
    </citation>
    <scope>NUCLEOTIDE SEQUENCE [LARGE SCALE GENOMIC DNA]</scope>
    <source>
        <strain evidence="3">CA054A</strain>
    </source>
</reference>
<dbReference type="InterPro" id="IPR039422">
    <property type="entry name" value="MarR/SlyA-like"/>
</dbReference>
<proteinExistence type="predicted"/>
<dbReference type="InterPro" id="IPR036388">
    <property type="entry name" value="WH-like_DNA-bd_sf"/>
</dbReference>
<dbReference type="PANTHER" id="PTHR33164:SF43">
    <property type="entry name" value="HTH-TYPE TRANSCRIPTIONAL REPRESSOR YETL"/>
    <property type="match status" value="1"/>
</dbReference>
<dbReference type="InterPro" id="IPR036390">
    <property type="entry name" value="WH_DNA-bd_sf"/>
</dbReference>
<keyword evidence="3" id="KW-1185">Reference proteome</keyword>
<dbReference type="AlphaFoldDB" id="A0A3A8J2P3"/>
<name>A0A3A8J2P3_9BACT</name>
<dbReference type="SMART" id="SM00347">
    <property type="entry name" value="HTH_MARR"/>
    <property type="match status" value="1"/>
</dbReference>
<dbReference type="RefSeq" id="WP_120540964.1">
    <property type="nucleotide sequence ID" value="NZ_RAVZ01000070.1"/>
</dbReference>
<dbReference type="Gene3D" id="1.10.10.10">
    <property type="entry name" value="Winged helix-like DNA-binding domain superfamily/Winged helix DNA-binding domain"/>
    <property type="match status" value="1"/>
</dbReference>
<protein>
    <submittedName>
        <fullName evidence="2">MarR family transcriptional regulator</fullName>
    </submittedName>
</protein>
<dbReference type="PANTHER" id="PTHR33164">
    <property type="entry name" value="TRANSCRIPTIONAL REGULATOR, MARR FAMILY"/>
    <property type="match status" value="1"/>
</dbReference>
<dbReference type="InterPro" id="IPR000835">
    <property type="entry name" value="HTH_MarR-typ"/>
</dbReference>
<sequence length="157" mass="16596">MSSLQKEAAAFTDLILEVFQLNGLLLQAGDRLSAPAGLTSARWQVLGVIDHGPATVAAVARTMGLARQSVQQTADALVDDGFVAYVDNPHHQRAKLLSLTTAGRRALRKVEAAHAAWANRLGASLAPGLLAAALEGVRAARLRLEKDLTPEEGARET</sequence>
<dbReference type="PROSITE" id="PS50995">
    <property type="entry name" value="HTH_MARR_2"/>
    <property type="match status" value="1"/>
</dbReference>
<dbReference type="GO" id="GO:0006950">
    <property type="term" value="P:response to stress"/>
    <property type="evidence" value="ECO:0007669"/>
    <property type="project" value="TreeGrafter"/>
</dbReference>
<evidence type="ECO:0000313" key="3">
    <source>
        <dbReference type="Proteomes" id="UP000268094"/>
    </source>
</evidence>
<evidence type="ECO:0000313" key="2">
    <source>
        <dbReference type="EMBL" id="RKG89238.1"/>
    </source>
</evidence>
<dbReference type="SUPFAM" id="SSF46785">
    <property type="entry name" value="Winged helix' DNA-binding domain"/>
    <property type="match status" value="1"/>
</dbReference>
<organism evidence="2 3">
    <name type="scientific">Corallococcus terminator</name>
    <dbReference type="NCBI Taxonomy" id="2316733"/>
    <lineage>
        <taxon>Bacteria</taxon>
        <taxon>Pseudomonadati</taxon>
        <taxon>Myxococcota</taxon>
        <taxon>Myxococcia</taxon>
        <taxon>Myxococcales</taxon>
        <taxon>Cystobacterineae</taxon>
        <taxon>Myxococcaceae</taxon>
        <taxon>Corallococcus</taxon>
    </lineage>
</organism>